<evidence type="ECO:0000313" key="1">
    <source>
        <dbReference type="EMBL" id="PCK23402.1"/>
    </source>
</evidence>
<sequence length="112" mass="12769">MSYHVDEDTDVLGLCNIYAQQSYHMEALILGNKKGLLELRNAIDEALETGSFVVNLFPSDFEGYEVCIAVVDDEKRFEKLTTPYVEEYAQDDDAIGPIEIIKEYDSKKEKHS</sequence>
<organism evidence="1 2">
    <name type="scientific">Bacillus pumilus</name>
    <name type="common">Bacillus mesentericus</name>
    <dbReference type="NCBI Taxonomy" id="1408"/>
    <lineage>
        <taxon>Bacteria</taxon>
        <taxon>Bacillati</taxon>
        <taxon>Bacillota</taxon>
        <taxon>Bacilli</taxon>
        <taxon>Bacillales</taxon>
        <taxon>Bacillaceae</taxon>
        <taxon>Bacillus</taxon>
    </lineage>
</organism>
<comment type="caution">
    <text evidence="1">The sequence shown here is derived from an EMBL/GenBank/DDBJ whole genome shotgun (WGS) entry which is preliminary data.</text>
</comment>
<dbReference type="OrthoDB" id="1725673at2"/>
<gene>
    <name evidence="1" type="ORF">CEY02_01465</name>
</gene>
<evidence type="ECO:0000313" key="2">
    <source>
        <dbReference type="Proteomes" id="UP000228754"/>
    </source>
</evidence>
<dbReference type="Proteomes" id="UP000228754">
    <property type="component" value="Unassembled WGS sequence"/>
</dbReference>
<protein>
    <submittedName>
        <fullName evidence="1">Uncharacterized protein</fullName>
    </submittedName>
</protein>
<accession>A0A2A5J209</accession>
<proteinExistence type="predicted"/>
<reference evidence="1 2" key="1">
    <citation type="submission" date="2017-06" db="EMBL/GenBank/DDBJ databases">
        <title>Draft Genome Sequence of Bacillus sp Strain 36R Isolated from saline sediment at Atanasia, Sonora, Mexico.</title>
        <authorList>
            <person name="Sanchez Diaz R."/>
            <person name="Quiroz Macias M.E."/>
            <person name="Ibarra Gamez J.C."/>
            <person name="Enciso Ibarra J."/>
            <person name="Gomez Gil B."/>
            <person name="Galaviz Silva L."/>
        </authorList>
    </citation>
    <scope>NUCLEOTIDE SEQUENCE [LARGE SCALE GENOMIC DNA]</scope>
    <source>
        <strain evidence="1 2">36R_ATNSAL</strain>
    </source>
</reference>
<dbReference type="AlphaFoldDB" id="A0A2A5J209"/>
<dbReference type="EMBL" id="NKHG01000007">
    <property type="protein sequence ID" value="PCK23402.1"/>
    <property type="molecule type" value="Genomic_DNA"/>
</dbReference>
<name>A0A2A5J209_BACPU</name>